<feature type="region of interest" description="Disordered" evidence="1">
    <location>
        <begin position="226"/>
        <end position="290"/>
    </location>
</feature>
<name>A0A8S4QA58_OWEFU</name>
<feature type="region of interest" description="Disordered" evidence="1">
    <location>
        <begin position="1"/>
        <end position="21"/>
    </location>
</feature>
<accession>A0A8S4QA58</accession>
<evidence type="ECO:0000313" key="3">
    <source>
        <dbReference type="Proteomes" id="UP000749559"/>
    </source>
</evidence>
<dbReference type="EMBL" id="CAIIXF020000236">
    <property type="protein sequence ID" value="CAH1803066.1"/>
    <property type="molecule type" value="Genomic_DNA"/>
</dbReference>
<keyword evidence="3" id="KW-1185">Reference proteome</keyword>
<comment type="caution">
    <text evidence="2">The sequence shown here is derived from an EMBL/GenBank/DDBJ whole genome shotgun (WGS) entry which is preliminary data.</text>
</comment>
<evidence type="ECO:0000313" key="2">
    <source>
        <dbReference type="EMBL" id="CAH1803066.1"/>
    </source>
</evidence>
<feature type="compositionally biased region" description="Low complexity" evidence="1">
    <location>
        <begin position="228"/>
        <end position="240"/>
    </location>
</feature>
<proteinExistence type="predicted"/>
<sequence>MADSKSPTRTSRRDIDRVDYKQLHSTGQVPLKLKTEVSEGSIEQSQISDQVNEVPIAIHNIDSDLNSSTSSVDSSDDDKAIELELIKLRKVEKNCKRNKIKAMRREISDIRNSIENLETETDSINRKNNWRRNGQPRQSIPEKSSKTTRINDQKQSNDDIKTGSLKTKEKKATDTVCFLPSNNITDRATGAISKNSKSSHIDNLNATDLRRKRTLKKVVKSKVPTIFESSSESESSTTSTDPEKSSDQSDSDSDHHHKHSSKKNKNRVSEIERLDKEIRDTQRAAFAKGV</sequence>
<evidence type="ECO:0000256" key="1">
    <source>
        <dbReference type="SAM" id="MobiDB-lite"/>
    </source>
</evidence>
<dbReference type="AlphaFoldDB" id="A0A8S4QA58"/>
<feature type="region of interest" description="Disordered" evidence="1">
    <location>
        <begin position="186"/>
        <end position="205"/>
    </location>
</feature>
<feature type="compositionally biased region" description="Basic and acidic residues" evidence="1">
    <location>
        <begin position="143"/>
        <end position="167"/>
    </location>
</feature>
<gene>
    <name evidence="2" type="ORF">OFUS_LOCUS26692</name>
</gene>
<feature type="compositionally biased region" description="Polar residues" evidence="1">
    <location>
        <begin position="131"/>
        <end position="142"/>
    </location>
</feature>
<feature type="compositionally biased region" description="Basic and acidic residues" evidence="1">
    <location>
        <begin position="11"/>
        <end position="21"/>
    </location>
</feature>
<feature type="compositionally biased region" description="Basic and acidic residues" evidence="1">
    <location>
        <begin position="241"/>
        <end position="255"/>
    </location>
</feature>
<feature type="compositionally biased region" description="Basic residues" evidence="1">
    <location>
        <begin position="256"/>
        <end position="266"/>
    </location>
</feature>
<organism evidence="2 3">
    <name type="scientific">Owenia fusiformis</name>
    <name type="common">Polychaete worm</name>
    <dbReference type="NCBI Taxonomy" id="6347"/>
    <lineage>
        <taxon>Eukaryota</taxon>
        <taxon>Metazoa</taxon>
        <taxon>Spiralia</taxon>
        <taxon>Lophotrochozoa</taxon>
        <taxon>Annelida</taxon>
        <taxon>Polychaeta</taxon>
        <taxon>Sedentaria</taxon>
        <taxon>Canalipalpata</taxon>
        <taxon>Sabellida</taxon>
        <taxon>Oweniida</taxon>
        <taxon>Oweniidae</taxon>
        <taxon>Owenia</taxon>
    </lineage>
</organism>
<feature type="compositionally biased region" description="Basic and acidic residues" evidence="1">
    <location>
        <begin position="267"/>
        <end position="282"/>
    </location>
</feature>
<dbReference type="Proteomes" id="UP000749559">
    <property type="component" value="Unassembled WGS sequence"/>
</dbReference>
<feature type="region of interest" description="Disordered" evidence="1">
    <location>
        <begin position="125"/>
        <end position="167"/>
    </location>
</feature>
<reference evidence="2" key="1">
    <citation type="submission" date="2022-03" db="EMBL/GenBank/DDBJ databases">
        <authorList>
            <person name="Martin C."/>
        </authorList>
    </citation>
    <scope>NUCLEOTIDE SEQUENCE</scope>
</reference>
<protein>
    <submittedName>
        <fullName evidence="2">Uncharacterized protein</fullName>
    </submittedName>
</protein>